<gene>
    <name evidence="1" type="ORF">NCTC11470_00875</name>
</gene>
<name>A0A380PQH2_YERFR</name>
<dbReference type="AlphaFoldDB" id="A0A380PQH2"/>
<dbReference type="EMBL" id="UHJA01000001">
    <property type="protein sequence ID" value="SUP75856.1"/>
    <property type="molecule type" value="Genomic_DNA"/>
</dbReference>
<accession>A0A380PQH2</accession>
<evidence type="ECO:0000313" key="2">
    <source>
        <dbReference type="Proteomes" id="UP000254835"/>
    </source>
</evidence>
<dbReference type="Proteomes" id="UP000254835">
    <property type="component" value="Unassembled WGS sequence"/>
</dbReference>
<proteinExistence type="predicted"/>
<sequence length="43" mass="5073">MPIATALLFDQHPLIKDTLKHLLEERSFTVFETEYECQNSLHL</sequence>
<organism evidence="1 2">
    <name type="scientific">Yersinia frederiksenii</name>
    <dbReference type="NCBI Taxonomy" id="29484"/>
    <lineage>
        <taxon>Bacteria</taxon>
        <taxon>Pseudomonadati</taxon>
        <taxon>Pseudomonadota</taxon>
        <taxon>Gammaproteobacteria</taxon>
        <taxon>Enterobacterales</taxon>
        <taxon>Yersiniaceae</taxon>
        <taxon>Yersinia</taxon>
    </lineage>
</organism>
<evidence type="ECO:0000313" key="1">
    <source>
        <dbReference type="EMBL" id="SUP75856.1"/>
    </source>
</evidence>
<reference evidence="1 2" key="1">
    <citation type="submission" date="2018-06" db="EMBL/GenBank/DDBJ databases">
        <authorList>
            <consortium name="Pathogen Informatics"/>
            <person name="Doyle S."/>
        </authorList>
    </citation>
    <scope>NUCLEOTIDE SEQUENCE [LARGE SCALE GENOMIC DNA]</scope>
    <source>
        <strain evidence="1 2">NCTC11470</strain>
    </source>
</reference>
<protein>
    <submittedName>
        <fullName evidence="1">Uncharacterized protein</fullName>
    </submittedName>
</protein>